<dbReference type="InterPro" id="IPR029000">
    <property type="entry name" value="Cyclophilin-like_dom_sf"/>
</dbReference>
<dbReference type="Proteomes" id="UP000015559">
    <property type="component" value="Chromosome"/>
</dbReference>
<dbReference type="HOGENOM" id="CLU_012062_16_9_4"/>
<accession>S6AAP9</accession>
<evidence type="ECO:0000256" key="4">
    <source>
        <dbReference type="RuleBase" id="RU363019"/>
    </source>
</evidence>
<evidence type="ECO:0000256" key="2">
    <source>
        <dbReference type="ARBA" id="ARBA00023110"/>
    </source>
</evidence>
<reference evidence="6 7" key="1">
    <citation type="journal article" date="2012" name="Appl. Environ. Microbiol.">
        <title>Draft genome sequence of a psychrotolerant sulfur-oxidizing bacterium, Sulfuricella denitrificans skB26, and proteomic insights into cold adaptation.</title>
        <authorList>
            <person name="Watanabe T."/>
            <person name="Kojima H."/>
            <person name="Fukui M."/>
        </authorList>
    </citation>
    <scope>NUCLEOTIDE SEQUENCE [LARGE SCALE GENOMIC DNA]</scope>
    <source>
        <strain evidence="7">skB26</strain>
    </source>
</reference>
<gene>
    <name evidence="6" type="primary">ppiA</name>
    <name evidence="6" type="ORF">SCD_n02337</name>
</gene>
<sequence>MKIRLITLVCGLLLSLNVYAANPMVEMKTNLGSFTLELYPDKSPKTVENFLKYVKGGFYKGTVFHRVIDNFMIQGGGFDTRLMEKETFYPIRNEATNGLKNETYTIAMARTNDPHSAKAQFFINVKDNVFLDHTVPKMQGWGYAVFGKVVKGQDVVMKISKVKTGPRDPLPSDVPLENVVIEDVKLLP</sequence>
<evidence type="ECO:0000259" key="5">
    <source>
        <dbReference type="PROSITE" id="PS50072"/>
    </source>
</evidence>
<dbReference type="SUPFAM" id="SSF50891">
    <property type="entry name" value="Cyclophilin-like"/>
    <property type="match status" value="1"/>
</dbReference>
<dbReference type="PANTHER" id="PTHR43246">
    <property type="entry name" value="PEPTIDYL-PROLYL CIS-TRANS ISOMERASE CYP38, CHLOROPLASTIC"/>
    <property type="match status" value="1"/>
</dbReference>
<evidence type="ECO:0000313" key="6">
    <source>
        <dbReference type="EMBL" id="BAN36145.1"/>
    </source>
</evidence>
<dbReference type="Gene3D" id="2.40.100.10">
    <property type="entry name" value="Cyclophilin-like"/>
    <property type="match status" value="1"/>
</dbReference>
<dbReference type="PROSITE" id="PS00170">
    <property type="entry name" value="CSA_PPIASE_1"/>
    <property type="match status" value="1"/>
</dbReference>
<feature type="domain" description="PPIase cyclophilin-type" evidence="5">
    <location>
        <begin position="29"/>
        <end position="186"/>
    </location>
</feature>
<keyword evidence="4" id="KW-0732">Signal</keyword>
<keyword evidence="3 4" id="KW-0413">Isomerase</keyword>
<dbReference type="KEGG" id="sdr:SCD_n02337"/>
<dbReference type="eggNOG" id="COG0652">
    <property type="taxonomic scope" value="Bacteria"/>
</dbReference>
<dbReference type="GO" id="GO:0003755">
    <property type="term" value="F:peptidyl-prolyl cis-trans isomerase activity"/>
    <property type="evidence" value="ECO:0007669"/>
    <property type="project" value="UniProtKB-UniRule"/>
</dbReference>
<organism evidence="6 7">
    <name type="scientific">Sulfuricella denitrificans (strain DSM 22764 / NBRC 105220 / skB26)</name>
    <dbReference type="NCBI Taxonomy" id="1163617"/>
    <lineage>
        <taxon>Bacteria</taxon>
        <taxon>Pseudomonadati</taxon>
        <taxon>Pseudomonadota</taxon>
        <taxon>Betaproteobacteria</taxon>
        <taxon>Nitrosomonadales</taxon>
        <taxon>Sulfuricellaceae</taxon>
        <taxon>Sulfuricella</taxon>
    </lineage>
</organism>
<evidence type="ECO:0000256" key="3">
    <source>
        <dbReference type="ARBA" id="ARBA00023235"/>
    </source>
</evidence>
<feature type="signal peptide" evidence="4">
    <location>
        <begin position="1"/>
        <end position="20"/>
    </location>
</feature>
<dbReference type="RefSeq" id="WP_009205342.1">
    <property type="nucleotide sequence ID" value="NC_022357.1"/>
</dbReference>
<dbReference type="Pfam" id="PF00160">
    <property type="entry name" value="Pro_isomerase"/>
    <property type="match status" value="1"/>
</dbReference>
<feature type="chain" id="PRO_5006530349" description="Peptidyl-prolyl cis-trans isomerase" evidence="4">
    <location>
        <begin position="21"/>
        <end position="188"/>
    </location>
</feature>
<dbReference type="PROSITE" id="PS50072">
    <property type="entry name" value="CSA_PPIASE_2"/>
    <property type="match status" value="1"/>
</dbReference>
<keyword evidence="7" id="KW-1185">Reference proteome</keyword>
<name>S6AAP9_SULDS</name>
<dbReference type="PRINTS" id="PR00153">
    <property type="entry name" value="CSAPPISMRASE"/>
</dbReference>
<keyword evidence="2 4" id="KW-0697">Rotamase</keyword>
<proteinExistence type="inferred from homology"/>
<evidence type="ECO:0000313" key="7">
    <source>
        <dbReference type="Proteomes" id="UP000015559"/>
    </source>
</evidence>
<evidence type="ECO:0000256" key="1">
    <source>
        <dbReference type="ARBA" id="ARBA00007365"/>
    </source>
</evidence>
<dbReference type="InterPro" id="IPR002130">
    <property type="entry name" value="Cyclophilin-type_PPIase_dom"/>
</dbReference>
<protein>
    <recommendedName>
        <fullName evidence="4">Peptidyl-prolyl cis-trans isomerase</fullName>
        <shortName evidence="4">PPIase</shortName>
        <ecNumber evidence="4">5.2.1.8</ecNumber>
    </recommendedName>
</protein>
<comment type="catalytic activity">
    <reaction evidence="4">
        <text>[protein]-peptidylproline (omega=180) = [protein]-peptidylproline (omega=0)</text>
        <dbReference type="Rhea" id="RHEA:16237"/>
        <dbReference type="Rhea" id="RHEA-COMP:10747"/>
        <dbReference type="Rhea" id="RHEA-COMP:10748"/>
        <dbReference type="ChEBI" id="CHEBI:83833"/>
        <dbReference type="ChEBI" id="CHEBI:83834"/>
        <dbReference type="EC" id="5.2.1.8"/>
    </reaction>
</comment>
<comment type="similarity">
    <text evidence="1 4">Belongs to the cyclophilin-type PPIase family.</text>
</comment>
<dbReference type="CDD" id="cd01920">
    <property type="entry name" value="cyclophilin_EcCYP_like"/>
    <property type="match status" value="1"/>
</dbReference>
<dbReference type="OrthoDB" id="9807797at2"/>
<dbReference type="STRING" id="1163617.SCD_n02337"/>
<dbReference type="AlphaFoldDB" id="S6AAP9"/>
<dbReference type="InterPro" id="IPR044665">
    <property type="entry name" value="E_coli_cyclophilin_A-like"/>
</dbReference>
<dbReference type="InterPro" id="IPR020892">
    <property type="entry name" value="Cyclophilin-type_PPIase_CS"/>
</dbReference>
<dbReference type="GO" id="GO:0006457">
    <property type="term" value="P:protein folding"/>
    <property type="evidence" value="ECO:0007669"/>
    <property type="project" value="InterPro"/>
</dbReference>
<dbReference type="EMBL" id="AP013066">
    <property type="protein sequence ID" value="BAN36145.1"/>
    <property type="molecule type" value="Genomic_DNA"/>
</dbReference>
<comment type="function">
    <text evidence="4">PPIases accelerate the folding of proteins. It catalyzes the cis-trans isomerization of proline imidic peptide bonds in oligopeptides.</text>
</comment>
<dbReference type="EC" id="5.2.1.8" evidence="4"/>